<keyword evidence="1" id="KW-0378">Hydrolase</keyword>
<evidence type="ECO:0000313" key="2">
    <source>
        <dbReference type="Proteomes" id="UP001377168"/>
    </source>
</evidence>
<name>A0ACC6Q4Q8_9ACTN</name>
<accession>A0ACC6Q4Q8</accession>
<evidence type="ECO:0000313" key="1">
    <source>
        <dbReference type="EMBL" id="MEJ8638548.1"/>
    </source>
</evidence>
<dbReference type="EMBL" id="JBBKAJ010000022">
    <property type="protein sequence ID" value="MEJ8638548.1"/>
    <property type="molecule type" value="Genomic_DNA"/>
</dbReference>
<sequence length="480" mass="52728">MQRSPVSRRSFLTVAGASAAATLLPAAVSAEALAAAEATIAGLARDPWDRVPRILARIKPPRFPRRCFDITDHGAVGDGVTKNTAAFAAAIRACNRAGGGRVIVPPGRFLTGAIHLRSNVDLHVQEGATVLFSMDPKDYLPVVLTRWEGTECYNYSSFVYAHGQHDLAITGKGTLDGQGMDGPWKSWRDPGGGQPADQEELRRMGTEGVPVRQRVFGEGHFLRPNMIQFYKCRNILMQDITVLEPAMWTIHPVLCRNVTLQDVDVIGRINNSDGVDPECTSDMLITGCRFHTEDDSIAVKSGRDEDGIRVGVPSESIVVRDCVFSGRWGGIAVGSEMSGGVRDVFAEDCRINPLDFPGRFNPRHPVFIKTNKKRGGYIDGVHVRRFTGRSIDRDCVYLTTRYSNQQGDRPAVIRNITVQDMVHDGARRAINLEGLETDPFVGVHIERCTFTGMAEPNTIGPARDLTIRKVFVNGTEVTYP</sequence>
<organism evidence="1 2">
    <name type="scientific">Streptomyces achmelvichensis</name>
    <dbReference type="NCBI Taxonomy" id="3134111"/>
    <lineage>
        <taxon>Bacteria</taxon>
        <taxon>Bacillati</taxon>
        <taxon>Actinomycetota</taxon>
        <taxon>Actinomycetes</taxon>
        <taxon>Kitasatosporales</taxon>
        <taxon>Streptomycetaceae</taxon>
        <taxon>Streptomyces</taxon>
    </lineage>
</organism>
<proteinExistence type="predicted"/>
<comment type="caution">
    <text evidence="1">The sequence shown here is derived from an EMBL/GenBank/DDBJ whole genome shotgun (WGS) entry which is preliminary data.</text>
</comment>
<gene>
    <name evidence="1" type="ORF">WKI67_34850</name>
</gene>
<protein>
    <submittedName>
        <fullName evidence="1">Glycosyl hydrolase family 28 protein</fullName>
    </submittedName>
</protein>
<dbReference type="Proteomes" id="UP001377168">
    <property type="component" value="Unassembled WGS sequence"/>
</dbReference>
<reference evidence="1" key="1">
    <citation type="submission" date="2024-03" db="EMBL/GenBank/DDBJ databases">
        <title>Novel Streptomyces species of biotechnological and ecological value are a feature of Machair soil.</title>
        <authorList>
            <person name="Prole J.R."/>
            <person name="Goodfellow M."/>
            <person name="Allenby N."/>
            <person name="Ward A.C."/>
        </authorList>
    </citation>
    <scope>NUCLEOTIDE SEQUENCE</scope>
    <source>
        <strain evidence="1">MS2.AVA.5</strain>
    </source>
</reference>
<keyword evidence="2" id="KW-1185">Reference proteome</keyword>